<protein>
    <submittedName>
        <fullName evidence="4">Single-stranded DNA-binding protein</fullName>
    </submittedName>
</protein>
<dbReference type="Pfam" id="PF00436">
    <property type="entry name" value="SSB"/>
    <property type="match status" value="1"/>
</dbReference>
<dbReference type="Gene3D" id="2.40.50.140">
    <property type="entry name" value="Nucleic acid-binding proteins"/>
    <property type="match status" value="1"/>
</dbReference>
<feature type="compositionally biased region" description="Low complexity" evidence="3">
    <location>
        <begin position="111"/>
        <end position="122"/>
    </location>
</feature>
<name>A0ABS0NI98_9ACTN</name>
<evidence type="ECO:0000313" key="5">
    <source>
        <dbReference type="Proteomes" id="UP000807371"/>
    </source>
</evidence>
<dbReference type="PROSITE" id="PS50935">
    <property type="entry name" value="SSB"/>
    <property type="match status" value="1"/>
</dbReference>
<feature type="compositionally biased region" description="Low complexity" evidence="3">
    <location>
        <begin position="139"/>
        <end position="155"/>
    </location>
</feature>
<dbReference type="InterPro" id="IPR000424">
    <property type="entry name" value="Primosome_PriB/ssb"/>
</dbReference>
<feature type="compositionally biased region" description="Gly residues" evidence="3">
    <location>
        <begin position="172"/>
        <end position="181"/>
    </location>
</feature>
<evidence type="ECO:0000256" key="1">
    <source>
        <dbReference type="ARBA" id="ARBA00023125"/>
    </source>
</evidence>
<keyword evidence="5" id="KW-1185">Reference proteome</keyword>
<keyword evidence="1 2" id="KW-0238">DNA-binding</keyword>
<dbReference type="CDD" id="cd04496">
    <property type="entry name" value="SSB_OBF"/>
    <property type="match status" value="1"/>
</dbReference>
<evidence type="ECO:0000313" key="4">
    <source>
        <dbReference type="EMBL" id="MBH5334891.1"/>
    </source>
</evidence>
<accession>A0ABS0NI98</accession>
<evidence type="ECO:0000256" key="2">
    <source>
        <dbReference type="PROSITE-ProRule" id="PRU00252"/>
    </source>
</evidence>
<sequence>MEPERHEPTTELRRRIPVNETLVTVVGNVATQPEYRLTASGAGVVRFRLAATARRWDRTRQSWVDGSTSFYTVWAWRSLAENLAASVTLGEPLVVHGRLRVREEWREERPVPAAGAAPDAAPGGPGTARGAPEGRDAWDAAGGTAGAPGPSGAEAVPRDDATGTEQATGAGEVNGAGSGPGGSPPDRPRRGGSGGAGARWVSAEIDAVAVGHDLSRGTAAFRRVSLARPQLVGATTP</sequence>
<dbReference type="SUPFAM" id="SSF50249">
    <property type="entry name" value="Nucleic acid-binding proteins"/>
    <property type="match status" value="1"/>
</dbReference>
<evidence type="ECO:0000256" key="3">
    <source>
        <dbReference type="SAM" id="MobiDB-lite"/>
    </source>
</evidence>
<proteinExistence type="predicted"/>
<dbReference type="EMBL" id="JACYXC010000001">
    <property type="protein sequence ID" value="MBH5334891.1"/>
    <property type="molecule type" value="Genomic_DNA"/>
</dbReference>
<feature type="region of interest" description="Disordered" evidence="3">
    <location>
        <begin position="106"/>
        <end position="198"/>
    </location>
</feature>
<organism evidence="4 5">
    <name type="scientific">Streptomyces pactum</name>
    <dbReference type="NCBI Taxonomy" id="68249"/>
    <lineage>
        <taxon>Bacteria</taxon>
        <taxon>Bacillati</taxon>
        <taxon>Actinomycetota</taxon>
        <taxon>Actinomycetes</taxon>
        <taxon>Kitasatosporales</taxon>
        <taxon>Streptomycetaceae</taxon>
        <taxon>Streptomyces</taxon>
    </lineage>
</organism>
<dbReference type="InterPro" id="IPR012340">
    <property type="entry name" value="NA-bd_OB-fold"/>
</dbReference>
<gene>
    <name evidence="4" type="ORF">IHE55_08830</name>
</gene>
<dbReference type="GO" id="GO:0003677">
    <property type="term" value="F:DNA binding"/>
    <property type="evidence" value="ECO:0007669"/>
    <property type="project" value="UniProtKB-KW"/>
</dbReference>
<dbReference type="Proteomes" id="UP000807371">
    <property type="component" value="Unassembled WGS sequence"/>
</dbReference>
<reference evidence="4 5" key="1">
    <citation type="submission" date="2020-09" db="EMBL/GenBank/DDBJ databases">
        <title>Biosynthesis of the nuclear factor of activated T cells inhibitor NFAT-133 and its congeners in Streptomyces pactum.</title>
        <authorList>
            <person name="Zhou W."/>
            <person name="Posri P."/>
            <person name="Abugrain M.E."/>
            <person name="Weisberg A.J."/>
            <person name="Chang J.H."/>
            <person name="Mahmud T."/>
        </authorList>
    </citation>
    <scope>NUCLEOTIDE SEQUENCE [LARGE SCALE GENOMIC DNA]</scope>
    <source>
        <strain evidence="4 5">ATCC 27456</strain>
    </source>
</reference>
<comment type="caution">
    <text evidence="4">The sequence shown here is derived from an EMBL/GenBank/DDBJ whole genome shotgun (WGS) entry which is preliminary data.</text>
</comment>